<accession>A0A5D0RKD4</accession>
<dbReference type="Pfam" id="PF02325">
    <property type="entry name" value="CCB3_YggT"/>
    <property type="match status" value="1"/>
</dbReference>
<keyword evidence="3" id="KW-1185">Reference proteome</keyword>
<evidence type="ECO:0000256" key="1">
    <source>
        <dbReference type="SAM" id="Phobius"/>
    </source>
</evidence>
<feature type="transmembrane region" description="Helical" evidence="1">
    <location>
        <begin position="76"/>
        <end position="97"/>
    </location>
</feature>
<evidence type="ECO:0000313" key="3">
    <source>
        <dbReference type="Proteomes" id="UP000322080"/>
    </source>
</evidence>
<evidence type="ECO:0000313" key="2">
    <source>
        <dbReference type="EMBL" id="TYB81962.1"/>
    </source>
</evidence>
<name>A0A5D0RKD4_9RHOB</name>
<keyword evidence="1" id="KW-0812">Transmembrane</keyword>
<protein>
    <submittedName>
        <fullName evidence="2">YggT family protein</fullName>
    </submittedName>
</protein>
<proteinExistence type="predicted"/>
<comment type="caution">
    <text evidence="2">The sequence shown here is derived from an EMBL/GenBank/DDBJ whole genome shotgun (WGS) entry which is preliminary data.</text>
</comment>
<dbReference type="GO" id="GO:0016020">
    <property type="term" value="C:membrane"/>
    <property type="evidence" value="ECO:0007669"/>
    <property type="project" value="InterPro"/>
</dbReference>
<reference evidence="2 3" key="1">
    <citation type="submission" date="2019-08" db="EMBL/GenBank/DDBJ databases">
        <title>Identification of a novel species of the genus Boseongicola.</title>
        <authorList>
            <person name="Zhang X.-Q."/>
        </authorList>
    </citation>
    <scope>NUCLEOTIDE SEQUENCE [LARGE SCALE GENOMIC DNA]</scope>
    <source>
        <strain evidence="2 3">HY14</strain>
    </source>
</reference>
<organism evidence="2 3">
    <name type="scientific">Maritimibacter fusiformis</name>
    <dbReference type="NCBI Taxonomy" id="2603819"/>
    <lineage>
        <taxon>Bacteria</taxon>
        <taxon>Pseudomonadati</taxon>
        <taxon>Pseudomonadota</taxon>
        <taxon>Alphaproteobacteria</taxon>
        <taxon>Rhodobacterales</taxon>
        <taxon>Roseobacteraceae</taxon>
        <taxon>Maritimibacter</taxon>
    </lineage>
</organism>
<feature type="transmembrane region" description="Helical" evidence="1">
    <location>
        <begin position="12"/>
        <end position="34"/>
    </location>
</feature>
<keyword evidence="1" id="KW-1133">Transmembrane helix</keyword>
<gene>
    <name evidence="2" type="ORF">FVF75_04280</name>
</gene>
<dbReference type="RefSeq" id="WP_148376565.1">
    <property type="nucleotide sequence ID" value="NZ_VSIY01000004.1"/>
</dbReference>
<dbReference type="AlphaFoldDB" id="A0A5D0RKD4"/>
<dbReference type="Proteomes" id="UP000322080">
    <property type="component" value="Unassembled WGS sequence"/>
</dbReference>
<dbReference type="EMBL" id="VSIY01000004">
    <property type="protein sequence ID" value="TYB81962.1"/>
    <property type="molecule type" value="Genomic_DNA"/>
</dbReference>
<keyword evidence="1" id="KW-0472">Membrane</keyword>
<sequence>MLSPLVATLLQVFVAIIGIVWFLVIAHVIFSWLVNFQVLNLRQPLVGQIWYLLNRLTEPLYKPIRRFLPDMGGIDLAPLVVILILFALRQLIANYYYAMI</sequence>
<dbReference type="InterPro" id="IPR003425">
    <property type="entry name" value="CCB3/YggT"/>
</dbReference>